<reference evidence="8" key="1">
    <citation type="submission" date="2021-02" db="EMBL/GenBank/DDBJ databases">
        <authorList>
            <person name="Dougan E. K."/>
            <person name="Rhodes N."/>
            <person name="Thang M."/>
            <person name="Chan C."/>
        </authorList>
    </citation>
    <scope>NUCLEOTIDE SEQUENCE</scope>
</reference>
<dbReference type="InterPro" id="IPR003961">
    <property type="entry name" value="FN3_dom"/>
</dbReference>
<dbReference type="InterPro" id="IPR002048">
    <property type="entry name" value="EF_hand_dom"/>
</dbReference>
<dbReference type="Pfam" id="PF03171">
    <property type="entry name" value="2OG-FeII_Oxy"/>
    <property type="match status" value="1"/>
</dbReference>
<dbReference type="Gene3D" id="2.40.50.140">
    <property type="entry name" value="Nucleic acid-binding proteins"/>
    <property type="match status" value="2"/>
</dbReference>
<dbReference type="InterPro" id="IPR002059">
    <property type="entry name" value="CSP_DNA-bd"/>
</dbReference>
<dbReference type="PROSITE" id="PS51471">
    <property type="entry name" value="FE2OG_OXY"/>
    <property type="match status" value="1"/>
</dbReference>
<accession>A0A813BM20</accession>
<evidence type="ECO:0000259" key="6">
    <source>
        <dbReference type="PROSITE" id="PS51471"/>
    </source>
</evidence>
<dbReference type="PROSITE" id="PS00018">
    <property type="entry name" value="EF_HAND_1"/>
    <property type="match status" value="1"/>
</dbReference>
<dbReference type="OrthoDB" id="409839at2759"/>
<dbReference type="PRINTS" id="PR00682">
    <property type="entry name" value="IPNSYNTHASE"/>
</dbReference>
<dbReference type="InterPro" id="IPR044861">
    <property type="entry name" value="IPNS-like_FE2OG_OXY"/>
</dbReference>
<dbReference type="InterPro" id="IPR027443">
    <property type="entry name" value="IPNS-like_sf"/>
</dbReference>
<dbReference type="SMART" id="SM00060">
    <property type="entry name" value="FN3"/>
    <property type="match status" value="2"/>
</dbReference>
<dbReference type="GO" id="GO:0051959">
    <property type="term" value="F:dynein light intermediate chain binding"/>
    <property type="evidence" value="ECO:0007669"/>
    <property type="project" value="InterPro"/>
</dbReference>
<evidence type="ECO:0000313" key="9">
    <source>
        <dbReference type="Proteomes" id="UP000601435"/>
    </source>
</evidence>
<dbReference type="Proteomes" id="UP000601435">
    <property type="component" value="Unassembled WGS sequence"/>
</dbReference>
<feature type="compositionally biased region" description="Basic and acidic residues" evidence="3">
    <location>
        <begin position="1628"/>
        <end position="1637"/>
    </location>
</feature>
<dbReference type="GO" id="GO:0005858">
    <property type="term" value="C:axonemal dynein complex"/>
    <property type="evidence" value="ECO:0007669"/>
    <property type="project" value="TreeGrafter"/>
</dbReference>
<dbReference type="GO" id="GO:0005509">
    <property type="term" value="F:calcium ion binding"/>
    <property type="evidence" value="ECO:0007669"/>
    <property type="project" value="InterPro"/>
</dbReference>
<dbReference type="GO" id="GO:0007018">
    <property type="term" value="P:microtubule-based movement"/>
    <property type="evidence" value="ECO:0007669"/>
    <property type="project" value="InterPro"/>
</dbReference>
<dbReference type="PROSITE" id="PS50222">
    <property type="entry name" value="EF_HAND_2"/>
    <property type="match status" value="1"/>
</dbReference>
<dbReference type="SMART" id="SM00357">
    <property type="entry name" value="CSP"/>
    <property type="match status" value="3"/>
</dbReference>
<comment type="caution">
    <text evidence="8">The sequence shown here is derived from an EMBL/GenBank/DDBJ whole genome shotgun (WGS) entry which is preliminary data.</text>
</comment>
<evidence type="ECO:0000256" key="3">
    <source>
        <dbReference type="SAM" id="MobiDB-lite"/>
    </source>
</evidence>
<dbReference type="PROSITE" id="PS51857">
    <property type="entry name" value="CSD_2"/>
    <property type="match status" value="2"/>
</dbReference>
<dbReference type="Gene3D" id="2.60.40.10">
    <property type="entry name" value="Immunoglobulins"/>
    <property type="match status" value="1"/>
</dbReference>
<feature type="domain" description="EF-hand" evidence="4">
    <location>
        <begin position="6"/>
        <end position="41"/>
    </location>
</feature>
<feature type="domain" description="Fibronectin type-III" evidence="5">
    <location>
        <begin position="1779"/>
        <end position="1889"/>
    </location>
</feature>
<dbReference type="PANTHER" id="PTHR46532:SF4">
    <property type="entry name" value="AAA+ ATPASE DOMAIN-CONTAINING PROTEIN"/>
    <property type="match status" value="1"/>
</dbReference>
<feature type="region of interest" description="Disordered" evidence="3">
    <location>
        <begin position="1628"/>
        <end position="1653"/>
    </location>
</feature>
<dbReference type="GO" id="GO:0003676">
    <property type="term" value="F:nucleic acid binding"/>
    <property type="evidence" value="ECO:0007669"/>
    <property type="project" value="InterPro"/>
</dbReference>
<gene>
    <name evidence="8" type="primary">ODA2</name>
    <name evidence="8" type="ORF">SNEC2469_LOCUS30956</name>
</gene>
<keyword evidence="2" id="KW-0175">Coiled coil</keyword>
<feature type="domain" description="CSD" evidence="7">
    <location>
        <begin position="791"/>
        <end position="856"/>
    </location>
</feature>
<dbReference type="SUPFAM" id="SSF51197">
    <property type="entry name" value="Clavaminate synthase-like"/>
    <property type="match status" value="1"/>
</dbReference>
<dbReference type="InterPro" id="IPR005123">
    <property type="entry name" value="Oxoglu/Fe-dep_dioxygenase_dom"/>
</dbReference>
<protein>
    <submittedName>
        <fullName evidence="8">ODA2 protein</fullName>
    </submittedName>
</protein>
<dbReference type="SUPFAM" id="SSF49265">
    <property type="entry name" value="Fibronectin type III"/>
    <property type="match status" value="1"/>
</dbReference>
<organism evidence="8 9">
    <name type="scientific">Symbiodinium necroappetens</name>
    <dbReference type="NCBI Taxonomy" id="1628268"/>
    <lineage>
        <taxon>Eukaryota</taxon>
        <taxon>Sar</taxon>
        <taxon>Alveolata</taxon>
        <taxon>Dinophyceae</taxon>
        <taxon>Suessiales</taxon>
        <taxon>Symbiodiniaceae</taxon>
        <taxon>Symbiodinium</taxon>
    </lineage>
</organism>
<dbReference type="InterPro" id="IPR013783">
    <property type="entry name" value="Ig-like_fold"/>
</dbReference>
<dbReference type="InterPro" id="IPR012340">
    <property type="entry name" value="NA-bd_OB-fold"/>
</dbReference>
<dbReference type="EMBL" id="CAJNJA010073586">
    <property type="protein sequence ID" value="CAE7910168.1"/>
    <property type="molecule type" value="Genomic_DNA"/>
</dbReference>
<dbReference type="SUPFAM" id="SSF50249">
    <property type="entry name" value="Nucleic acid-binding proteins"/>
    <property type="match status" value="2"/>
</dbReference>
<dbReference type="InterPro" id="IPR018247">
    <property type="entry name" value="EF_Hand_1_Ca_BS"/>
</dbReference>
<feature type="coiled-coil region" evidence="2">
    <location>
        <begin position="2186"/>
        <end position="2220"/>
    </location>
</feature>
<evidence type="ECO:0000256" key="1">
    <source>
        <dbReference type="ARBA" id="ARBA00008887"/>
    </source>
</evidence>
<dbReference type="InterPro" id="IPR011129">
    <property type="entry name" value="CSD"/>
</dbReference>
<evidence type="ECO:0000256" key="2">
    <source>
        <dbReference type="SAM" id="Coils"/>
    </source>
</evidence>
<comment type="similarity">
    <text evidence="1">Belongs to the dynein heavy chain family.</text>
</comment>
<dbReference type="GO" id="GO:0045505">
    <property type="term" value="F:dynein intermediate chain binding"/>
    <property type="evidence" value="ECO:0007669"/>
    <property type="project" value="InterPro"/>
</dbReference>
<dbReference type="PANTHER" id="PTHR46532">
    <property type="entry name" value="MALE FERTILITY FACTOR KL5"/>
    <property type="match status" value="1"/>
</dbReference>
<feature type="region of interest" description="Disordered" evidence="3">
    <location>
        <begin position="858"/>
        <end position="887"/>
    </location>
</feature>
<dbReference type="Pfam" id="PF14226">
    <property type="entry name" value="DIOX_N"/>
    <property type="match status" value="1"/>
</dbReference>
<feature type="domain" description="Fe2OG dioxygenase" evidence="6">
    <location>
        <begin position="305"/>
        <end position="403"/>
    </location>
</feature>
<dbReference type="Pfam" id="PF00041">
    <property type="entry name" value="fn3"/>
    <property type="match status" value="1"/>
</dbReference>
<dbReference type="InterPro" id="IPR026983">
    <property type="entry name" value="DHC"/>
</dbReference>
<dbReference type="InterPro" id="IPR036116">
    <property type="entry name" value="FN3_sf"/>
</dbReference>
<dbReference type="CDD" id="cd00063">
    <property type="entry name" value="FN3"/>
    <property type="match status" value="1"/>
</dbReference>
<keyword evidence="9" id="KW-1185">Reference proteome</keyword>
<sequence>MALSRLRLPSAEDCLQEFDADKDGLLSLGELGDCLNTVLRRSGCEGSKRLSGEILEEYSLRADGAAVGLGALGRLLEAATDRASIARSARSRSPVRVGENADAGFFNAEAKEASLQKEAIGWAAPSCLDTIPIASEDEIPTIDWATCHEDPEGFVARLRDACKKVGFFFLANHGIEQDVLDAGTRLIEEFGSLSYEVKQKYTMDQGRFPSGTGYLPLHSRKLPRRPKGNVVEAFIVKREHGPRNIRLEDMPWPCELGIAWRRAVEQYAAAMEELACKLLPFLSAALGEADSYLNPAFRSPLWRLRLSRCPACSGYEDGQYGIAPHVDTSFFTLLHRSEIESSLVVWAFCSERWVRVPTKPGALVVNAGEILRQVSNDTFQSARHYVLNASDHPRSSLAFFFNATADFKMLGLVQPGCQLQSELVEGRPSTLQVLIWTVRVWCRASDGSHACAVLVVADDTTPFITVDANLRLVSHVLLAELPEEWLVAVGSDESVVEEGSEGRVSEVVESDMYGALFILAESVNGREGLVVPPFPLKMLDSHLHWPLRCQKNSPLAFLKLSPDASVADRASKLMPRMTVRKVYWGLVKSYNPARRSGFIYCPDVKASCGQDVYVFENVLQSGVAGPGDVVAFFIHVSSKGLPQASHPMLRLRCFVDGAYALSGVFKRGSLGYGFIESDVVKAFFGRDVYVHKDLACSVAPGQRVSFNVVLNAQGMPNASDMAECGPDWSPMPPDLSQQVDLAPEEVWAARAQVKVRAHGFGAEGQNMPGSELSLSRQFPAGSARPVPTGMMTSGFIKSFNDSNNYGFIDCEEVKALYGCDTFMHGREFVGHYVGETVQFEVGLSPKGQPQAINVRSFTDGSEQQEMSPPPHKRQRLDTGRRTSPTAPGQALMVFSGTVISVFPESECGFIECKPVRDLFGHDVFVTLQVLAQNLAGPGDLVAFGLSMSDDQKPQAANLLRLKCSTPGFALKGVFKTTANGHCFVECAEVKTFLDRDVYVGKEIASKLVAGSTVSFNAVLNREGKPNVSDAAPCDELWKPTPGDLTAQVMLEPQQPKTATKPLGTGEVCIGQIKSFNPGNNYGFIACEQVRAWYGCDVFLHGREVTPKNLNVGQMVTFEVGLNPQGKPQAVNVAPSGTVAFGCVRTATPRLKPTKSLGYSTMPSTFPSEWCSLARAGVIEQVDIQERHVRHTTEWLVAKNQEIEAAVNDMLGTIVAFPLDAHVRRISESEIIKVKAHYNWSMYQSLLAATKRSLHKVKERLSARPLEDGSTPPAFFEVELQLDGLGVCLQPSMEDIQSAINGGAVALLKCSKMIEAWDTVTIPSTVQLLLNPNLPPVSGTGAQGTFYDRVAQDKEILKVVLLLTGSIQSARDGKNKYLKQFERWSWLWNCDIDEEYKKFRASEPTLDEFEAKLRSFARLDDEFQLMEPRRQISALSLQAGSLARSLRELAGRWKESFARELHTQAFHRLEALSEVIKSTMKKLSREVADGDIDALGHVMRTLREVREKQGEIELELEPVAQMYAMLDSYLPNILDKEEQDARSMLQSSWTKLLAESETRHLELTVKQVQPILAGKAQEISDTKEKRTGDALHAAQSVQVPQALEARQRPLPEPELLVVKFLYLSRLPTGEDARSDPPDRPGPFSTSFVQAGPPLAVPPEEAQLKQRIASAVEAMERNASGLSGSGRASSTECRFKARVTVRLSEAGPGPAAGGPVYFRIDAWSLCASSLFGRPSQPELFARAFVPINDSKYHRRACTWPMIDAAGNDVAYVTCEFSFARIPSPVQDLHVDVMANDVRLAWLPPANEDKAVPLKGYRVDSRLLGRGKRPSGGASTWLHAGDVEAREARENSFLASGLKPDSLYIFRVCAVNEVGLGEPEELEVQTGPCAPAGCGQPRLAGCSGPVLAVEWDPPMYDGGANLVAYRLWVRPFSVTDADPHEWLEIGHVKHIADSVQRAEIHTEEFDQRIGRYLCRVAAINAAGEVGPATADAVSLTLPNPCAVSRPTPAPNMPLALSDGHGSFGPGMWSNAGSSLLTMTINEPGKRKVTVPLFKDGMSAMDLPLGYFGGHADGAGQSSLTSEQASAIGAGHDLALPERLDAFSSWPLPSDLESRHWYHEDAFGSDPGFQDPLSQRAVVPYKAVSGLDEGREVMTQELLQGVLEEKRLLLDASLQNFQHLTDQLSRSPESEALRQRQEESEIEAAGLQAEVAVLSQKLSELEAMTALPYNTGNDDLYGLLHGGPTPPNAGTFKRNLIKTVHAFRRDVEKFRRDYEERGPMVKGIRPGQAVERLKRCKEEYEVHGRKRQIFALGEDLFGLPHQTYPQLDQTEKELDYLSQLYDLYTAAAS</sequence>
<dbReference type="Pfam" id="PF00313">
    <property type="entry name" value="CSD"/>
    <property type="match status" value="1"/>
</dbReference>
<evidence type="ECO:0000259" key="7">
    <source>
        <dbReference type="PROSITE" id="PS51857"/>
    </source>
</evidence>
<dbReference type="InterPro" id="IPR026992">
    <property type="entry name" value="DIOX_N"/>
</dbReference>
<evidence type="ECO:0000259" key="5">
    <source>
        <dbReference type="PROSITE" id="PS50853"/>
    </source>
</evidence>
<dbReference type="Gene3D" id="2.60.120.330">
    <property type="entry name" value="B-lactam Antibiotic, Isopenicillin N Synthase, Chain"/>
    <property type="match status" value="1"/>
</dbReference>
<feature type="domain" description="CSD" evidence="7">
    <location>
        <begin position="1067"/>
        <end position="1134"/>
    </location>
</feature>
<evidence type="ECO:0000259" key="4">
    <source>
        <dbReference type="PROSITE" id="PS50222"/>
    </source>
</evidence>
<evidence type="ECO:0000313" key="8">
    <source>
        <dbReference type="EMBL" id="CAE7910168.1"/>
    </source>
</evidence>
<dbReference type="PROSITE" id="PS50853">
    <property type="entry name" value="FN3"/>
    <property type="match status" value="1"/>
</dbReference>
<proteinExistence type="inferred from homology"/>
<name>A0A813BM20_9DINO</name>